<feature type="compositionally biased region" description="Low complexity" evidence="2">
    <location>
        <begin position="1"/>
        <end position="21"/>
    </location>
</feature>
<dbReference type="Proteomes" id="UP000255284">
    <property type="component" value="Unassembled WGS sequence"/>
</dbReference>
<feature type="compositionally biased region" description="Polar residues" evidence="2">
    <location>
        <begin position="362"/>
        <end position="388"/>
    </location>
</feature>
<organism evidence="4 5">
    <name type="scientific">Mobiluncus mulieris</name>
    <dbReference type="NCBI Taxonomy" id="2052"/>
    <lineage>
        <taxon>Bacteria</taxon>
        <taxon>Bacillati</taxon>
        <taxon>Actinomycetota</taxon>
        <taxon>Actinomycetes</taxon>
        <taxon>Actinomycetales</taxon>
        <taxon>Actinomycetaceae</taxon>
        <taxon>Mobiluncus</taxon>
    </lineage>
</organism>
<dbReference type="AlphaFoldDB" id="A0A8G2HT32"/>
<keyword evidence="3" id="KW-0472">Membrane</keyword>
<evidence type="ECO:0000313" key="5">
    <source>
        <dbReference type="Proteomes" id="UP000255284"/>
    </source>
</evidence>
<feature type="region of interest" description="Disordered" evidence="2">
    <location>
        <begin position="273"/>
        <end position="388"/>
    </location>
</feature>
<gene>
    <name evidence="4" type="ORF">NCTC11819_00800</name>
</gene>
<dbReference type="EMBL" id="UGGQ01000006">
    <property type="protein sequence ID" value="STO16239.1"/>
    <property type="molecule type" value="Genomic_DNA"/>
</dbReference>
<evidence type="ECO:0000256" key="1">
    <source>
        <dbReference type="SAM" id="Coils"/>
    </source>
</evidence>
<protein>
    <submittedName>
        <fullName evidence="4">Uncharacterized protein</fullName>
    </submittedName>
</protein>
<feature type="coiled-coil region" evidence="1">
    <location>
        <begin position="95"/>
        <end position="122"/>
    </location>
</feature>
<feature type="compositionally biased region" description="Basic and acidic residues" evidence="2">
    <location>
        <begin position="273"/>
        <end position="315"/>
    </location>
</feature>
<accession>A0A8G2HT32</accession>
<name>A0A8G2HT32_9ACTO</name>
<keyword evidence="1" id="KW-0175">Coiled coil</keyword>
<evidence type="ECO:0000256" key="2">
    <source>
        <dbReference type="SAM" id="MobiDB-lite"/>
    </source>
</evidence>
<evidence type="ECO:0000256" key="3">
    <source>
        <dbReference type="SAM" id="Phobius"/>
    </source>
</evidence>
<sequence>MTGTNQGWNPGNNPGNFPPTGRSATPGVPNPGMAPHAPVPRPTTLPDPTEKSRKKWIIAIVAAAVVLLVLLITFGALWLLGGDSQGARSACTKAATDLTKKYETLQDSVKKAEELLQNTDATTLTDPQLLSDLKLKTQQAGKAITPLACDSTMKQEQLAKNASEMLATTEKLSAQLDDLDRAIASLRDSQNIKDLGEVKTELENTVKSGDDLMKQLEKEKLDDTEALAALQAQLDDAKRLLDQVNSLKSASEDKVSDLSESMRAAQTRLQEDMEAVKKAAAKKREEKARQDAEDKKRQEEQERLEREREASEKARTHTPSPSTTEGADGDYEGQPDGTANKKPPACAVGSTMTDPNGGKWQCANTLDPTTGTSAPSWVQETPATTPAN</sequence>
<comment type="caution">
    <text evidence="4">The sequence shown here is derived from an EMBL/GenBank/DDBJ whole genome shotgun (WGS) entry which is preliminary data.</text>
</comment>
<feature type="transmembrane region" description="Helical" evidence="3">
    <location>
        <begin position="56"/>
        <end position="80"/>
    </location>
</feature>
<keyword evidence="3" id="KW-0812">Transmembrane</keyword>
<evidence type="ECO:0000313" key="4">
    <source>
        <dbReference type="EMBL" id="STO16239.1"/>
    </source>
</evidence>
<keyword evidence="3" id="KW-1133">Transmembrane helix</keyword>
<proteinExistence type="predicted"/>
<feature type="region of interest" description="Disordered" evidence="2">
    <location>
        <begin position="1"/>
        <end position="49"/>
    </location>
</feature>
<reference evidence="4 5" key="1">
    <citation type="submission" date="2018-06" db="EMBL/GenBank/DDBJ databases">
        <authorList>
            <consortium name="Pathogen Informatics"/>
            <person name="Doyle S."/>
        </authorList>
    </citation>
    <scope>NUCLEOTIDE SEQUENCE [LARGE SCALE GENOMIC DNA]</scope>
    <source>
        <strain evidence="4 5">NCTC11819</strain>
    </source>
</reference>